<sequence>MKKKQRKKLQGGEAIVFRLPAEPNKKVLDFLNETRVSRSKKINEALEYYVENKEIISEIKSDLKKILEEISSVPKDVQTKKSSKSMDAEARLLLNIKNAIDKIDKMK</sequence>
<dbReference type="AlphaFoldDB" id="A0A7Y2L984"/>
<comment type="caution">
    <text evidence="1">The sequence shown here is derived from an EMBL/GenBank/DDBJ whole genome shotgun (WGS) entry which is preliminary data.</text>
</comment>
<accession>A0A7Y2L984</accession>
<proteinExistence type="predicted"/>
<gene>
    <name evidence="1" type="ORF">HKI81_09980</name>
</gene>
<dbReference type="EMBL" id="JABEQB010000031">
    <property type="protein sequence ID" value="NNG67537.1"/>
    <property type="molecule type" value="Genomic_DNA"/>
</dbReference>
<evidence type="ECO:0000313" key="1">
    <source>
        <dbReference type="EMBL" id="NNG67537.1"/>
    </source>
</evidence>
<name>A0A7Y2L984_9THEO</name>
<dbReference type="RefSeq" id="WP_170271330.1">
    <property type="nucleotide sequence ID" value="NZ_JABEQB010000031.1"/>
</dbReference>
<evidence type="ECO:0000313" key="2">
    <source>
        <dbReference type="Proteomes" id="UP000529861"/>
    </source>
</evidence>
<dbReference type="Proteomes" id="UP000529861">
    <property type="component" value="Unassembled WGS sequence"/>
</dbReference>
<reference evidence="1 2" key="1">
    <citation type="submission" date="2020-04" db="EMBL/GenBank/DDBJ databases">
        <title>Draft genome sequence of Caldanaerobacter sunterraneus. strain 1523vc isolated from Griffin hot spring, Kamchatka, Russia.</title>
        <authorList>
            <person name="Toshchakov S.V."/>
            <person name="Podosokorskaya O.A."/>
            <person name="Kublanov I.V."/>
            <person name="Korzhenkov A."/>
            <person name="Patrushev M.V."/>
        </authorList>
    </citation>
    <scope>NUCLEOTIDE SEQUENCE [LARGE SCALE GENOMIC DNA]</scope>
    <source>
        <strain evidence="1 2">1523vc</strain>
    </source>
</reference>
<organism evidence="1 2">
    <name type="scientific">Caldanaerobacter subterraneus</name>
    <dbReference type="NCBI Taxonomy" id="911092"/>
    <lineage>
        <taxon>Bacteria</taxon>
        <taxon>Bacillati</taxon>
        <taxon>Bacillota</taxon>
        <taxon>Clostridia</taxon>
        <taxon>Thermoanaerobacterales</taxon>
        <taxon>Thermoanaerobacteraceae</taxon>
        <taxon>Caldanaerobacter</taxon>
    </lineage>
</organism>
<protein>
    <submittedName>
        <fullName evidence="1">Uncharacterized protein</fullName>
    </submittedName>
</protein>